<dbReference type="AlphaFoldDB" id="A0A328DRZ0"/>
<name>A0A328DRZ0_9ASTE</name>
<protein>
    <submittedName>
        <fullName evidence="2">Uncharacterized protein</fullName>
    </submittedName>
</protein>
<feature type="compositionally biased region" description="Basic and acidic residues" evidence="1">
    <location>
        <begin position="206"/>
        <end position="215"/>
    </location>
</feature>
<evidence type="ECO:0000256" key="1">
    <source>
        <dbReference type="SAM" id="MobiDB-lite"/>
    </source>
</evidence>
<keyword evidence="3" id="KW-1185">Reference proteome</keyword>
<feature type="region of interest" description="Disordered" evidence="1">
    <location>
        <begin position="1"/>
        <end position="35"/>
    </location>
</feature>
<feature type="compositionally biased region" description="Polar residues" evidence="1">
    <location>
        <begin position="20"/>
        <end position="35"/>
    </location>
</feature>
<dbReference type="InterPro" id="IPR040256">
    <property type="entry name" value="At4g02000-like"/>
</dbReference>
<accession>A0A328DRZ0</accession>
<proteinExistence type="predicted"/>
<evidence type="ECO:0000313" key="3">
    <source>
        <dbReference type="Proteomes" id="UP000249390"/>
    </source>
</evidence>
<evidence type="ECO:0000313" key="2">
    <source>
        <dbReference type="EMBL" id="RAL47119.1"/>
    </source>
</evidence>
<gene>
    <name evidence="2" type="ORF">DM860_014013</name>
</gene>
<comment type="caution">
    <text evidence="2">The sequence shown here is derived from an EMBL/GenBank/DDBJ whole genome shotgun (WGS) entry which is preliminary data.</text>
</comment>
<organism evidence="2 3">
    <name type="scientific">Cuscuta australis</name>
    <dbReference type="NCBI Taxonomy" id="267555"/>
    <lineage>
        <taxon>Eukaryota</taxon>
        <taxon>Viridiplantae</taxon>
        <taxon>Streptophyta</taxon>
        <taxon>Embryophyta</taxon>
        <taxon>Tracheophyta</taxon>
        <taxon>Spermatophyta</taxon>
        <taxon>Magnoliopsida</taxon>
        <taxon>eudicotyledons</taxon>
        <taxon>Gunneridae</taxon>
        <taxon>Pentapetalae</taxon>
        <taxon>asterids</taxon>
        <taxon>lamiids</taxon>
        <taxon>Solanales</taxon>
        <taxon>Convolvulaceae</taxon>
        <taxon>Cuscuteae</taxon>
        <taxon>Cuscuta</taxon>
        <taxon>Cuscuta subgen. Grammica</taxon>
        <taxon>Cuscuta sect. Cleistogrammica</taxon>
    </lineage>
</organism>
<dbReference type="Proteomes" id="UP000249390">
    <property type="component" value="Unassembled WGS sequence"/>
</dbReference>
<dbReference type="PANTHER" id="PTHR31286">
    <property type="entry name" value="GLYCINE-RICH CELL WALL STRUCTURAL PROTEIN 1.8-LIKE"/>
    <property type="match status" value="1"/>
</dbReference>
<dbReference type="PANTHER" id="PTHR31286:SF180">
    <property type="entry name" value="OS10G0362600 PROTEIN"/>
    <property type="match status" value="1"/>
</dbReference>
<reference evidence="2 3" key="1">
    <citation type="submission" date="2018-06" db="EMBL/GenBank/DDBJ databases">
        <title>The Genome of Cuscuta australis (Dodder) Provides Insight into the Evolution of Plant Parasitism.</title>
        <authorList>
            <person name="Liu H."/>
        </authorList>
    </citation>
    <scope>NUCLEOTIDE SEQUENCE [LARGE SCALE GENOMIC DNA]</scope>
    <source>
        <strain evidence="3">cv. Yunnan</strain>
        <tissue evidence="2">Vines</tissue>
    </source>
</reference>
<feature type="compositionally biased region" description="Basic and acidic residues" evidence="1">
    <location>
        <begin position="231"/>
        <end position="246"/>
    </location>
</feature>
<sequence>MPLSRMERRRGRPKKMMTEANRSTPTTTMTVSPQSDAVNKIDLTAGKQNLTPKTLVEKQDVNYEGGAELEPNLQDKEKSGKATGKQKQLSYVEVVEGVSTFQGCEEWDKALLCCVLGANPPVDVIKGKWSPDCQVNVNELKDVPIWIQFPKLNMRYWSLSCLSKLGSIIRKPIKRDKATAMRPKWGYARIQLEVQVQMGHITEMCRKSNGEGQDKKTKKFWRPKQQSKENGTNEKEEKTPPKEVEIETKTRVPSEVAVHRRSPFPSQSPLLLLRQRSAVSISAADDGSPRRVSVRRLHCQRQSSTAVGLQRRHAERWTSPPLPASSLAVELQCRQSLLIPVELQCRHCTPSSCRSATVAGVRHRRRIQPLPRVDIAGRLISTPD</sequence>
<feature type="region of interest" description="Disordered" evidence="1">
    <location>
        <begin position="56"/>
        <end position="82"/>
    </location>
</feature>
<feature type="region of interest" description="Disordered" evidence="1">
    <location>
        <begin position="206"/>
        <end position="246"/>
    </location>
</feature>
<dbReference type="EMBL" id="NQVE01000117">
    <property type="protein sequence ID" value="RAL47119.1"/>
    <property type="molecule type" value="Genomic_DNA"/>
</dbReference>